<reference evidence="3" key="1">
    <citation type="submission" date="2018-02" db="EMBL/GenBank/DDBJ databases">
        <title>Rhizophora mucronata_Transcriptome.</title>
        <authorList>
            <person name="Meera S.P."/>
            <person name="Sreeshan A."/>
            <person name="Augustine A."/>
        </authorList>
    </citation>
    <scope>NUCLEOTIDE SEQUENCE</scope>
    <source>
        <tissue evidence="3">Leaf</tissue>
    </source>
</reference>
<feature type="compositionally biased region" description="Basic and acidic residues" evidence="1">
    <location>
        <begin position="37"/>
        <end position="46"/>
    </location>
</feature>
<evidence type="ECO:0000256" key="2">
    <source>
        <dbReference type="SAM" id="SignalP"/>
    </source>
</evidence>
<dbReference type="AlphaFoldDB" id="A0A2P2KDS2"/>
<sequence length="46" mass="5116">MRFFLVFSASFASLASLSAGSYVHKSTAFPKSPNSSEWRRSTRDLS</sequence>
<evidence type="ECO:0000256" key="1">
    <source>
        <dbReference type="SAM" id="MobiDB-lite"/>
    </source>
</evidence>
<accession>A0A2P2KDS2</accession>
<feature type="signal peptide" evidence="2">
    <location>
        <begin position="1"/>
        <end position="20"/>
    </location>
</feature>
<keyword evidence="2" id="KW-0732">Signal</keyword>
<evidence type="ECO:0000313" key="3">
    <source>
        <dbReference type="EMBL" id="MBX03886.1"/>
    </source>
</evidence>
<name>A0A2P2KDS2_RHIMU</name>
<proteinExistence type="predicted"/>
<dbReference type="EMBL" id="GGEC01023402">
    <property type="protein sequence ID" value="MBX03886.1"/>
    <property type="molecule type" value="Transcribed_RNA"/>
</dbReference>
<feature type="chain" id="PRO_5015169755" evidence="2">
    <location>
        <begin position="21"/>
        <end position="46"/>
    </location>
</feature>
<feature type="region of interest" description="Disordered" evidence="1">
    <location>
        <begin position="25"/>
        <end position="46"/>
    </location>
</feature>
<protein>
    <submittedName>
        <fullName evidence="3">Annexin D3</fullName>
    </submittedName>
</protein>
<organism evidence="3">
    <name type="scientific">Rhizophora mucronata</name>
    <name type="common">Asiatic mangrove</name>
    <dbReference type="NCBI Taxonomy" id="61149"/>
    <lineage>
        <taxon>Eukaryota</taxon>
        <taxon>Viridiplantae</taxon>
        <taxon>Streptophyta</taxon>
        <taxon>Embryophyta</taxon>
        <taxon>Tracheophyta</taxon>
        <taxon>Spermatophyta</taxon>
        <taxon>Magnoliopsida</taxon>
        <taxon>eudicotyledons</taxon>
        <taxon>Gunneridae</taxon>
        <taxon>Pentapetalae</taxon>
        <taxon>rosids</taxon>
        <taxon>fabids</taxon>
        <taxon>Malpighiales</taxon>
        <taxon>Rhizophoraceae</taxon>
        <taxon>Rhizophora</taxon>
    </lineage>
</organism>